<keyword evidence="3" id="KW-1185">Reference proteome</keyword>
<gene>
    <name evidence="2" type="ORF">BaRGS_00029103</name>
</gene>
<dbReference type="PANTHER" id="PTHR33748">
    <property type="entry name" value="PROTEIN CBG04600"/>
    <property type="match status" value="1"/>
</dbReference>
<dbReference type="InterPro" id="IPR033438">
    <property type="entry name" value="MOLO1"/>
</dbReference>
<feature type="signal peptide" evidence="1">
    <location>
        <begin position="1"/>
        <end position="19"/>
    </location>
</feature>
<dbReference type="Pfam" id="PF17175">
    <property type="entry name" value="MOLO1"/>
    <property type="match status" value="1"/>
</dbReference>
<protein>
    <submittedName>
        <fullName evidence="2">Uncharacterized protein</fullName>
    </submittedName>
</protein>
<dbReference type="Gene3D" id="3.10.310.50">
    <property type="match status" value="1"/>
</dbReference>
<evidence type="ECO:0000313" key="2">
    <source>
        <dbReference type="EMBL" id="KAK7479637.1"/>
    </source>
</evidence>
<evidence type="ECO:0000313" key="3">
    <source>
        <dbReference type="Proteomes" id="UP001519460"/>
    </source>
</evidence>
<proteinExistence type="predicted"/>
<name>A0ABD0JX98_9CAEN</name>
<dbReference type="Proteomes" id="UP001519460">
    <property type="component" value="Unassembled WGS sequence"/>
</dbReference>
<reference evidence="2 3" key="1">
    <citation type="journal article" date="2023" name="Sci. Data">
        <title>Genome assembly of the Korean intertidal mud-creeper Batillaria attramentaria.</title>
        <authorList>
            <person name="Patra A.K."/>
            <person name="Ho P.T."/>
            <person name="Jun S."/>
            <person name="Lee S.J."/>
            <person name="Kim Y."/>
            <person name="Won Y.J."/>
        </authorList>
    </citation>
    <scope>NUCLEOTIDE SEQUENCE [LARGE SCALE GENOMIC DNA]</scope>
    <source>
        <strain evidence="2">Wonlab-2016</strain>
    </source>
</reference>
<feature type="chain" id="PRO_5044870636" evidence="1">
    <location>
        <begin position="20"/>
        <end position="213"/>
    </location>
</feature>
<keyword evidence="1" id="KW-0732">Signal</keyword>
<sequence>MDRVLFVFALGCLASLAVGQIRNWSYKEFPDPHSYDTYSQCRRSNLSNICDPDELLSRDDADDIDSLIHSIHRETRYENNTSMDAMLRDAQMYAYLLTDRWAMKGWCNESILILYSRYDGVLYTLTLKGARQKLTDDDIQKITLAVRPYFDDSETVGDGLKEMVSRYKYVLLNEKTKGLRPGMAARQSGGVDRVFPSFFTSVVLSALLIFLAH</sequence>
<organism evidence="2 3">
    <name type="scientific">Batillaria attramentaria</name>
    <dbReference type="NCBI Taxonomy" id="370345"/>
    <lineage>
        <taxon>Eukaryota</taxon>
        <taxon>Metazoa</taxon>
        <taxon>Spiralia</taxon>
        <taxon>Lophotrochozoa</taxon>
        <taxon>Mollusca</taxon>
        <taxon>Gastropoda</taxon>
        <taxon>Caenogastropoda</taxon>
        <taxon>Sorbeoconcha</taxon>
        <taxon>Cerithioidea</taxon>
        <taxon>Batillariidae</taxon>
        <taxon>Batillaria</taxon>
    </lineage>
</organism>
<evidence type="ECO:0000256" key="1">
    <source>
        <dbReference type="SAM" id="SignalP"/>
    </source>
</evidence>
<dbReference type="PANTHER" id="PTHR33748:SF5">
    <property type="entry name" value="GROUND-LIKE DOMAIN-CONTAINING PROTEIN"/>
    <property type="match status" value="1"/>
</dbReference>
<accession>A0ABD0JX98</accession>
<dbReference type="AlphaFoldDB" id="A0ABD0JX98"/>
<comment type="caution">
    <text evidence="2">The sequence shown here is derived from an EMBL/GenBank/DDBJ whole genome shotgun (WGS) entry which is preliminary data.</text>
</comment>
<dbReference type="EMBL" id="JACVVK020000298">
    <property type="protein sequence ID" value="KAK7479637.1"/>
    <property type="molecule type" value="Genomic_DNA"/>
</dbReference>